<evidence type="ECO:0000256" key="2">
    <source>
        <dbReference type="ARBA" id="ARBA00022741"/>
    </source>
</evidence>
<evidence type="ECO:0000259" key="5">
    <source>
        <dbReference type="PROSITE" id="PS50011"/>
    </source>
</evidence>
<protein>
    <recommendedName>
        <fullName evidence="5">Protein kinase domain-containing protein</fullName>
    </recommendedName>
</protein>
<dbReference type="AlphaFoldDB" id="A0A167KVE2"/>
<evidence type="ECO:0000256" key="4">
    <source>
        <dbReference type="ARBA" id="ARBA00022840"/>
    </source>
</evidence>
<reference evidence="6 7" key="1">
    <citation type="journal article" date="2016" name="Mol. Biol. Evol.">
        <title>Comparative Genomics of Early-Diverging Mushroom-Forming Fungi Provides Insights into the Origins of Lignocellulose Decay Capabilities.</title>
        <authorList>
            <person name="Nagy L.G."/>
            <person name="Riley R."/>
            <person name="Tritt A."/>
            <person name="Adam C."/>
            <person name="Daum C."/>
            <person name="Floudas D."/>
            <person name="Sun H."/>
            <person name="Yadav J.S."/>
            <person name="Pangilinan J."/>
            <person name="Larsson K.H."/>
            <person name="Matsuura K."/>
            <person name="Barry K."/>
            <person name="Labutti K."/>
            <person name="Kuo R."/>
            <person name="Ohm R.A."/>
            <person name="Bhattacharya S.S."/>
            <person name="Shirouzu T."/>
            <person name="Yoshinaga Y."/>
            <person name="Martin F.M."/>
            <person name="Grigoriev I.V."/>
            <person name="Hibbett D.S."/>
        </authorList>
    </citation>
    <scope>NUCLEOTIDE SEQUENCE [LARGE SCALE GENOMIC DNA]</scope>
    <source>
        <strain evidence="6 7">TUFC12733</strain>
    </source>
</reference>
<dbReference type="Gene3D" id="1.10.510.10">
    <property type="entry name" value="Transferase(Phosphotransferase) domain 1"/>
    <property type="match status" value="1"/>
</dbReference>
<sequence>MSETRPQALTTIYVDTPATQSIPTPVSGLESSAPLIAPPAALAQGVEPDANSPYGLTTPEQNWSNIYWPLDARGYQLRPRYRPGWVGSWVGTKRRPESCEDSIGISPHGVVIDAVRKLDNAQVLFKLWSSQNPRDAMELPVLRYFSDPTRAKDPGNHCVPVLDTFSIEEYAGYFELLLVEPLLRDWKEPPFLIVAEALSFVLQLLEGLEYMHAHNVAHGDIHSGNILMDASKLFPQGFHGAFNLVPARRRSEKGLKRLTRLQVPTKYQYVDFGSSVMFPSFEARSLVNFTAAAWIPPEVQENPETPYDPFKADIYALGLTLMDELRDRPQLRFIIPTFDKTLSHTPDERPTASELKQQYIALLRKIPVSEMRGKVGWASDIHVGIRERISHWFQYLKLWRHSYKYGLPQDVMAARAASA</sequence>
<name>A0A167KVE2_CALVF</name>
<dbReference type="InterPro" id="IPR011009">
    <property type="entry name" value="Kinase-like_dom_sf"/>
</dbReference>
<dbReference type="SUPFAM" id="SSF56112">
    <property type="entry name" value="Protein kinase-like (PK-like)"/>
    <property type="match status" value="1"/>
</dbReference>
<gene>
    <name evidence="6" type="ORF">CALVIDRAFT_556008</name>
</gene>
<accession>A0A167KVE2</accession>
<dbReference type="OrthoDB" id="5987198at2759"/>
<dbReference type="CDD" id="cd00180">
    <property type="entry name" value="PKc"/>
    <property type="match status" value="1"/>
</dbReference>
<dbReference type="SMART" id="SM00220">
    <property type="entry name" value="S_TKc"/>
    <property type="match status" value="1"/>
</dbReference>
<keyword evidence="3" id="KW-0418">Kinase</keyword>
<proteinExistence type="predicted"/>
<dbReference type="GO" id="GO:0005524">
    <property type="term" value="F:ATP binding"/>
    <property type="evidence" value="ECO:0007669"/>
    <property type="project" value="UniProtKB-KW"/>
</dbReference>
<dbReference type="PANTHER" id="PTHR43289:SF33">
    <property type="entry name" value="SERINE_THREONINE KINASE 31"/>
    <property type="match status" value="1"/>
</dbReference>
<feature type="domain" description="Protein kinase" evidence="5">
    <location>
        <begin position="97"/>
        <end position="419"/>
    </location>
</feature>
<dbReference type="InterPro" id="IPR000719">
    <property type="entry name" value="Prot_kinase_dom"/>
</dbReference>
<evidence type="ECO:0000313" key="6">
    <source>
        <dbReference type="EMBL" id="KZO95050.1"/>
    </source>
</evidence>
<dbReference type="PROSITE" id="PS50011">
    <property type="entry name" value="PROTEIN_KINASE_DOM"/>
    <property type="match status" value="1"/>
</dbReference>
<evidence type="ECO:0000256" key="3">
    <source>
        <dbReference type="ARBA" id="ARBA00022777"/>
    </source>
</evidence>
<evidence type="ECO:0000256" key="1">
    <source>
        <dbReference type="ARBA" id="ARBA00022679"/>
    </source>
</evidence>
<keyword evidence="2" id="KW-0547">Nucleotide-binding</keyword>
<evidence type="ECO:0000313" key="7">
    <source>
        <dbReference type="Proteomes" id="UP000076738"/>
    </source>
</evidence>
<keyword evidence="7" id="KW-1185">Reference proteome</keyword>
<keyword evidence="4" id="KW-0067">ATP-binding</keyword>
<keyword evidence="1" id="KW-0808">Transferase</keyword>
<dbReference type="PANTHER" id="PTHR43289">
    <property type="entry name" value="MITOGEN-ACTIVATED PROTEIN KINASE KINASE KINASE 20-RELATED"/>
    <property type="match status" value="1"/>
</dbReference>
<organism evidence="6 7">
    <name type="scientific">Calocera viscosa (strain TUFC12733)</name>
    <dbReference type="NCBI Taxonomy" id="1330018"/>
    <lineage>
        <taxon>Eukaryota</taxon>
        <taxon>Fungi</taxon>
        <taxon>Dikarya</taxon>
        <taxon>Basidiomycota</taxon>
        <taxon>Agaricomycotina</taxon>
        <taxon>Dacrymycetes</taxon>
        <taxon>Dacrymycetales</taxon>
        <taxon>Dacrymycetaceae</taxon>
        <taxon>Calocera</taxon>
    </lineage>
</organism>
<dbReference type="EMBL" id="KV417291">
    <property type="protein sequence ID" value="KZO95050.1"/>
    <property type="molecule type" value="Genomic_DNA"/>
</dbReference>
<dbReference type="STRING" id="1330018.A0A167KVE2"/>
<dbReference type="GO" id="GO:0004674">
    <property type="term" value="F:protein serine/threonine kinase activity"/>
    <property type="evidence" value="ECO:0007669"/>
    <property type="project" value="TreeGrafter"/>
</dbReference>
<dbReference type="Proteomes" id="UP000076738">
    <property type="component" value="Unassembled WGS sequence"/>
</dbReference>
<dbReference type="Pfam" id="PF00069">
    <property type="entry name" value="Pkinase"/>
    <property type="match status" value="1"/>
</dbReference>